<dbReference type="CDD" id="cd17631">
    <property type="entry name" value="FACL_FadD13-like"/>
    <property type="match status" value="1"/>
</dbReference>
<proteinExistence type="predicted"/>
<dbReference type="RefSeq" id="WP_188512757.1">
    <property type="nucleotide sequence ID" value="NZ_BMGD01000001.1"/>
</dbReference>
<comment type="caution">
    <text evidence="3">The sequence shown here is derived from an EMBL/GenBank/DDBJ whole genome shotgun (WGS) entry which is preliminary data.</text>
</comment>
<feature type="domain" description="AMP-dependent synthetase/ligase" evidence="1">
    <location>
        <begin position="10"/>
        <end position="375"/>
    </location>
</feature>
<dbReference type="Gene3D" id="3.40.50.12780">
    <property type="entry name" value="N-terminal domain of ligase-like"/>
    <property type="match status" value="1"/>
</dbReference>
<protein>
    <submittedName>
        <fullName evidence="3">Acyl-CoA synthetase</fullName>
    </submittedName>
</protein>
<keyword evidence="4" id="KW-1185">Reference proteome</keyword>
<dbReference type="PANTHER" id="PTHR43767">
    <property type="entry name" value="LONG-CHAIN-FATTY-ACID--COA LIGASE"/>
    <property type="match status" value="1"/>
</dbReference>
<dbReference type="NCBIfam" id="NF004837">
    <property type="entry name" value="PRK06187.1"/>
    <property type="match status" value="1"/>
</dbReference>
<accession>A0ABQ1IWZ4</accession>
<name>A0ABQ1IWZ4_9SPHN</name>
<evidence type="ECO:0000259" key="1">
    <source>
        <dbReference type="Pfam" id="PF00501"/>
    </source>
</evidence>
<feature type="domain" description="AMP-binding enzyme C-terminal" evidence="2">
    <location>
        <begin position="425"/>
        <end position="500"/>
    </location>
</feature>
<dbReference type="Gene3D" id="3.30.300.30">
    <property type="match status" value="1"/>
</dbReference>
<evidence type="ECO:0000313" key="4">
    <source>
        <dbReference type="Proteomes" id="UP000614261"/>
    </source>
</evidence>
<dbReference type="InterPro" id="IPR045851">
    <property type="entry name" value="AMP-bd_C_sf"/>
</dbReference>
<dbReference type="Pfam" id="PF13193">
    <property type="entry name" value="AMP-binding_C"/>
    <property type="match status" value="1"/>
</dbReference>
<dbReference type="EMBL" id="BMGD01000001">
    <property type="protein sequence ID" value="GGB53278.1"/>
    <property type="molecule type" value="Genomic_DNA"/>
</dbReference>
<gene>
    <name evidence="3" type="ORF">GCM10010833_04930</name>
</gene>
<organism evidence="3 4">
    <name type="scientific">Blastomonas aquatica</name>
    <dbReference type="NCBI Taxonomy" id="1510276"/>
    <lineage>
        <taxon>Bacteria</taxon>
        <taxon>Pseudomonadati</taxon>
        <taxon>Pseudomonadota</taxon>
        <taxon>Alphaproteobacteria</taxon>
        <taxon>Sphingomonadales</taxon>
        <taxon>Sphingomonadaceae</taxon>
        <taxon>Blastomonas</taxon>
    </lineage>
</organism>
<dbReference type="InterPro" id="IPR025110">
    <property type="entry name" value="AMP-bd_C"/>
</dbReference>
<dbReference type="InterPro" id="IPR050237">
    <property type="entry name" value="ATP-dep_AMP-bd_enzyme"/>
</dbReference>
<reference evidence="4" key="1">
    <citation type="journal article" date="2019" name="Int. J. Syst. Evol. Microbiol.">
        <title>The Global Catalogue of Microorganisms (GCM) 10K type strain sequencing project: providing services to taxonomists for standard genome sequencing and annotation.</title>
        <authorList>
            <consortium name="The Broad Institute Genomics Platform"/>
            <consortium name="The Broad Institute Genome Sequencing Center for Infectious Disease"/>
            <person name="Wu L."/>
            <person name="Ma J."/>
        </authorList>
    </citation>
    <scope>NUCLEOTIDE SEQUENCE [LARGE SCALE GENOMIC DNA]</scope>
    <source>
        <strain evidence="4">CGMCC 1.12851</strain>
    </source>
</reference>
<dbReference type="SUPFAM" id="SSF56801">
    <property type="entry name" value="Acetyl-CoA synthetase-like"/>
    <property type="match status" value="1"/>
</dbReference>
<dbReference type="InterPro" id="IPR000873">
    <property type="entry name" value="AMP-dep_synth/lig_dom"/>
</dbReference>
<evidence type="ECO:0000313" key="3">
    <source>
        <dbReference type="EMBL" id="GGB53278.1"/>
    </source>
</evidence>
<dbReference type="Proteomes" id="UP000614261">
    <property type="component" value="Unassembled WGS sequence"/>
</dbReference>
<evidence type="ECO:0000259" key="2">
    <source>
        <dbReference type="Pfam" id="PF13193"/>
    </source>
</evidence>
<dbReference type="Pfam" id="PF00501">
    <property type="entry name" value="AMP-binding"/>
    <property type="match status" value="1"/>
</dbReference>
<dbReference type="PANTHER" id="PTHR43767:SF1">
    <property type="entry name" value="NONRIBOSOMAL PEPTIDE SYNTHASE PES1 (EUROFUNG)-RELATED"/>
    <property type="match status" value="1"/>
</dbReference>
<dbReference type="InterPro" id="IPR042099">
    <property type="entry name" value="ANL_N_sf"/>
</dbReference>
<sequence>MSMIADMVARGATATPDKTALIQDDEALSYAKLDDLVCRSVAALRASGIGKGDRVAFLGLNSIDYVILLIAALRIGAVTVAVNWRLVPREIAYIVKDAGARLLLTQRAVLDNALAVRDEAGLETILLGDGVFEGRPAFRAWVQGFAPDRSLADLADGDVAVQLYTSGTTGHPKGALLTHGSLAASLSQGKKIGEDWAAWLPSDVSLVAMPLFHIGGTAWVMQTLNGGGTGVILAQPDVALIIAAVQRHGITKMFAVPAVLNMVLNHPDAVGADFSSMRVLPYGASPIPLDVLSRSMRMFPNAQFVQMYGATETSGTIVYLPPEDHDVAGTPRMAGCGKPFPDVKLRIVGEDGEDRAVGEVGEVWVRAPLVMAGYHNLADANASAFVDGWYRTGDAAYVDADGYLYLFDRVKDMIVSGGENIYPAEVENALHHHPAVRDCAVIGVPDARWGEAVKAIVVLKPDETAEESGLIAFAREHIAGFKCPKSVDFVDELPRNPSGKVLKKELRKLYWQEGARQIG</sequence>